<dbReference type="OrthoDB" id="5633021at2"/>
<name>A0A0W0VEB8_9GAMM</name>
<dbReference type="Gene3D" id="2.60.120.10">
    <property type="entry name" value="Jelly Rolls"/>
    <property type="match status" value="2"/>
</dbReference>
<proteinExistence type="predicted"/>
<keyword evidence="3" id="KW-1185">Reference proteome</keyword>
<dbReference type="GO" id="GO:0005829">
    <property type="term" value="C:cytosol"/>
    <property type="evidence" value="ECO:0007669"/>
    <property type="project" value="TreeGrafter"/>
</dbReference>
<dbReference type="PATRIC" id="fig|456.5.peg.2975"/>
<dbReference type="InterPro" id="IPR018490">
    <property type="entry name" value="cNMP-bd_dom_sf"/>
</dbReference>
<gene>
    <name evidence="2" type="ORF">Ljor_2777</name>
</gene>
<dbReference type="InterPro" id="IPR014710">
    <property type="entry name" value="RmlC-like_jellyroll"/>
</dbReference>
<dbReference type="CDD" id="cd00038">
    <property type="entry name" value="CAP_ED"/>
    <property type="match status" value="2"/>
</dbReference>
<feature type="domain" description="Cyclic nucleotide-binding" evidence="1">
    <location>
        <begin position="204"/>
        <end position="324"/>
    </location>
</feature>
<dbReference type="PANTHER" id="PTHR24567">
    <property type="entry name" value="CRP FAMILY TRANSCRIPTIONAL REGULATORY PROTEIN"/>
    <property type="match status" value="1"/>
</dbReference>
<evidence type="ECO:0000259" key="1">
    <source>
        <dbReference type="PROSITE" id="PS50042"/>
    </source>
</evidence>
<dbReference type="Pfam" id="PF00027">
    <property type="entry name" value="cNMP_binding"/>
    <property type="match status" value="2"/>
</dbReference>
<evidence type="ECO:0000313" key="2">
    <source>
        <dbReference type="EMBL" id="KTD18471.1"/>
    </source>
</evidence>
<dbReference type="SUPFAM" id="SSF51206">
    <property type="entry name" value="cAMP-binding domain-like"/>
    <property type="match status" value="2"/>
</dbReference>
<feature type="domain" description="Cyclic nucleotide-binding" evidence="1">
    <location>
        <begin position="27"/>
        <end position="147"/>
    </location>
</feature>
<dbReference type="EMBL" id="LNYJ01000011">
    <property type="protein sequence ID" value="KTD18471.1"/>
    <property type="molecule type" value="Genomic_DNA"/>
</dbReference>
<dbReference type="GO" id="GO:0003700">
    <property type="term" value="F:DNA-binding transcription factor activity"/>
    <property type="evidence" value="ECO:0007669"/>
    <property type="project" value="TreeGrafter"/>
</dbReference>
<dbReference type="AlphaFoldDB" id="A0A0W0VEB8"/>
<comment type="caution">
    <text evidence="2">The sequence shown here is derived from an EMBL/GenBank/DDBJ whole genome shotgun (WGS) entry which is preliminary data.</text>
</comment>
<evidence type="ECO:0000313" key="3">
    <source>
        <dbReference type="Proteomes" id="UP000055035"/>
    </source>
</evidence>
<organism evidence="2 3">
    <name type="scientific">Legionella jordanis</name>
    <dbReference type="NCBI Taxonomy" id="456"/>
    <lineage>
        <taxon>Bacteria</taxon>
        <taxon>Pseudomonadati</taxon>
        <taxon>Pseudomonadota</taxon>
        <taxon>Gammaproteobacteria</taxon>
        <taxon>Legionellales</taxon>
        <taxon>Legionellaceae</taxon>
        <taxon>Legionella</taxon>
    </lineage>
</organism>
<dbReference type="InterPro" id="IPR000595">
    <property type="entry name" value="cNMP-bd_dom"/>
</dbReference>
<dbReference type="InterPro" id="IPR050397">
    <property type="entry name" value="Env_Response_Regulators"/>
</dbReference>
<dbReference type="SMART" id="SM00100">
    <property type="entry name" value="cNMP"/>
    <property type="match status" value="2"/>
</dbReference>
<dbReference type="STRING" id="456.Ljor_2777"/>
<dbReference type="Proteomes" id="UP000055035">
    <property type="component" value="Unassembled WGS sequence"/>
</dbReference>
<dbReference type="RefSeq" id="WP_058472131.1">
    <property type="nucleotide sequence ID" value="NZ_CAAAIC010000005.1"/>
</dbReference>
<dbReference type="PROSITE" id="PS50042">
    <property type="entry name" value="CNMP_BINDING_3"/>
    <property type="match status" value="2"/>
</dbReference>
<sequence>MMNNLCLTMQSPTEIKDLLFKLEGSNIGKFLTQDELDVLIKHSQVTEFKPDDVILRQGKESQFLYIIIDGEVYVTARILGQGITNIETLSVGNFLGEISFIEKVPCPTSAQAKTEVQCLMINNTYFELLTTCYPIIKYKILNALSRQVCCRLKRIHDEVTDRIKNSEMASLSLFAKFVNTFNQPKLVSFEEASVVKEQLWQEPIFQFFTEAELNELFNHMELLEANKDCKLIHEGEKRASCYIVVYGAVQSSIVHDNKMAKLSVIGPGTLFAGVACVDSDSSYTVTFTTCEQAILLRLSGTVLEHLQNEKPQIWYKLYSLICTSLVALEKSIDKLDIRLHIEAYNR</sequence>
<dbReference type="PANTHER" id="PTHR24567:SF26">
    <property type="entry name" value="REGULATORY PROTEIN YEIL"/>
    <property type="match status" value="1"/>
</dbReference>
<reference evidence="2 3" key="1">
    <citation type="submission" date="2015-11" db="EMBL/GenBank/DDBJ databases">
        <title>Genomic analysis of 38 Legionella species identifies large and diverse effector repertoires.</title>
        <authorList>
            <person name="Burstein D."/>
            <person name="Amaro F."/>
            <person name="Zusman T."/>
            <person name="Lifshitz Z."/>
            <person name="Cohen O."/>
            <person name="Gilbert J.A."/>
            <person name="Pupko T."/>
            <person name="Shuman H.A."/>
            <person name="Segal G."/>
        </authorList>
    </citation>
    <scope>NUCLEOTIDE SEQUENCE [LARGE SCALE GENOMIC DNA]</scope>
    <source>
        <strain evidence="2 3">BL-540</strain>
    </source>
</reference>
<accession>A0A0W0VEB8</accession>
<protein>
    <submittedName>
        <fullName evidence="2">cNMP binding domain-containing protein</fullName>
    </submittedName>
</protein>